<feature type="domain" description="CAAX prenyl protease 2/Lysostaphin resistance protein A-like" evidence="2">
    <location>
        <begin position="33"/>
        <end position="130"/>
    </location>
</feature>
<dbReference type="STRING" id="1817863.A2Y62_02125"/>
<dbReference type="EMBL" id="MFGW01000155">
    <property type="protein sequence ID" value="OGF63665.1"/>
    <property type="molecule type" value="Genomic_DNA"/>
</dbReference>
<dbReference type="AlphaFoldDB" id="A0A1F5VJS8"/>
<feature type="transmembrane region" description="Helical" evidence="1">
    <location>
        <begin position="148"/>
        <end position="167"/>
    </location>
</feature>
<evidence type="ECO:0000256" key="1">
    <source>
        <dbReference type="SAM" id="Phobius"/>
    </source>
</evidence>
<name>A0A1F5VJS8_9BACT</name>
<dbReference type="InterPro" id="IPR003675">
    <property type="entry name" value="Rce1/LyrA-like_dom"/>
</dbReference>
<protein>
    <recommendedName>
        <fullName evidence="2">CAAX prenyl protease 2/Lysostaphin resistance protein A-like domain-containing protein</fullName>
    </recommendedName>
</protein>
<reference evidence="3 4" key="1">
    <citation type="journal article" date="2016" name="Nat. Commun.">
        <title>Thousands of microbial genomes shed light on interconnected biogeochemical processes in an aquifer system.</title>
        <authorList>
            <person name="Anantharaman K."/>
            <person name="Brown C.T."/>
            <person name="Hug L.A."/>
            <person name="Sharon I."/>
            <person name="Castelle C.J."/>
            <person name="Probst A.J."/>
            <person name="Thomas B.C."/>
            <person name="Singh A."/>
            <person name="Wilkins M.J."/>
            <person name="Karaoz U."/>
            <person name="Brodie E.L."/>
            <person name="Williams K.H."/>
            <person name="Hubbard S.S."/>
            <person name="Banfield J.F."/>
        </authorList>
    </citation>
    <scope>NUCLEOTIDE SEQUENCE [LARGE SCALE GENOMIC DNA]</scope>
</reference>
<accession>A0A1F5VJS8</accession>
<evidence type="ECO:0000313" key="4">
    <source>
        <dbReference type="Proteomes" id="UP000178943"/>
    </source>
</evidence>
<dbReference type="GO" id="GO:0080120">
    <property type="term" value="P:CAAX-box protein maturation"/>
    <property type="evidence" value="ECO:0007669"/>
    <property type="project" value="UniProtKB-ARBA"/>
</dbReference>
<keyword evidence="1" id="KW-0472">Membrane</keyword>
<feature type="transmembrane region" description="Helical" evidence="1">
    <location>
        <begin position="72"/>
        <end position="92"/>
    </location>
</feature>
<sequence>MVGELHYIAVSYFDWFIPADRYFNPEILSAKHPWYEAFSLSLYAGFFEECLFRAIPIAAGALIGTRFRKRGLFIFIALILQAIMFGSAHTWYLQEPAHARIFELFLPSILYGLFYIRFGLLPIIISHCLYGIIIFSTPIFKITSLEALTNQIILLAIVLLPLAIIIVQRLRQKAWIHLGDEYYN</sequence>
<proteinExistence type="predicted"/>
<evidence type="ECO:0000259" key="2">
    <source>
        <dbReference type="Pfam" id="PF02517"/>
    </source>
</evidence>
<feature type="transmembrane region" description="Helical" evidence="1">
    <location>
        <begin position="123"/>
        <end position="142"/>
    </location>
</feature>
<comment type="caution">
    <text evidence="3">The sequence shown here is derived from an EMBL/GenBank/DDBJ whole genome shotgun (WGS) entry which is preliminary data.</text>
</comment>
<dbReference type="Pfam" id="PF02517">
    <property type="entry name" value="Rce1-like"/>
    <property type="match status" value="1"/>
</dbReference>
<dbReference type="Proteomes" id="UP000178943">
    <property type="component" value="Unassembled WGS sequence"/>
</dbReference>
<keyword evidence="1" id="KW-1133">Transmembrane helix</keyword>
<evidence type="ECO:0000313" key="3">
    <source>
        <dbReference type="EMBL" id="OGF63665.1"/>
    </source>
</evidence>
<gene>
    <name evidence="3" type="ORF">A2Y62_02125</name>
</gene>
<keyword evidence="1" id="KW-0812">Transmembrane</keyword>
<organism evidence="3 4">
    <name type="scientific">Candidatus Fischerbacteria bacterium RBG_13_37_8</name>
    <dbReference type="NCBI Taxonomy" id="1817863"/>
    <lineage>
        <taxon>Bacteria</taxon>
        <taxon>Candidatus Fischeribacteriota</taxon>
    </lineage>
</organism>
<dbReference type="GO" id="GO:0004175">
    <property type="term" value="F:endopeptidase activity"/>
    <property type="evidence" value="ECO:0007669"/>
    <property type="project" value="UniProtKB-ARBA"/>
</dbReference>